<feature type="active site" description="Proton donor/acceptor" evidence="1">
    <location>
        <position position="95"/>
    </location>
</feature>
<dbReference type="InterPro" id="IPR050275">
    <property type="entry name" value="PGM_Phosphatase"/>
</dbReference>
<dbReference type="CDD" id="cd07067">
    <property type="entry name" value="HP_PGM_like"/>
    <property type="match status" value="1"/>
</dbReference>
<gene>
    <name evidence="3" type="ORF">DCF15_09070</name>
</gene>
<reference evidence="4" key="1">
    <citation type="submission" date="2018-04" db="EMBL/GenBank/DDBJ databases">
        <authorList>
            <person name="Cornet L."/>
        </authorList>
    </citation>
    <scope>NUCLEOTIDE SEQUENCE [LARGE SCALE GENOMIC DNA]</scope>
</reference>
<dbReference type="SUPFAM" id="SSF53254">
    <property type="entry name" value="Phosphoglycerate mutase-like"/>
    <property type="match status" value="1"/>
</dbReference>
<feature type="active site" description="Tele-phosphohistidine intermediate" evidence="1">
    <location>
        <position position="14"/>
    </location>
</feature>
<dbReference type="Proteomes" id="UP000249794">
    <property type="component" value="Unassembled WGS sequence"/>
</dbReference>
<dbReference type="GO" id="GO:0005737">
    <property type="term" value="C:cytoplasm"/>
    <property type="evidence" value="ECO:0007669"/>
    <property type="project" value="TreeGrafter"/>
</dbReference>
<dbReference type="SMART" id="SM00855">
    <property type="entry name" value="PGAM"/>
    <property type="match status" value="1"/>
</dbReference>
<reference evidence="3 4" key="2">
    <citation type="submission" date="2018-06" db="EMBL/GenBank/DDBJ databases">
        <title>Metagenomic assembly of (sub)arctic Cyanobacteria and their associated microbiome from non-axenic cultures.</title>
        <authorList>
            <person name="Baurain D."/>
        </authorList>
    </citation>
    <scope>NUCLEOTIDE SEQUENCE [LARGE SCALE GENOMIC DNA]</scope>
    <source>
        <strain evidence="3">ULC027bin1</strain>
    </source>
</reference>
<evidence type="ECO:0000313" key="3">
    <source>
        <dbReference type="EMBL" id="PZO56314.1"/>
    </source>
</evidence>
<dbReference type="PANTHER" id="PTHR48100:SF1">
    <property type="entry name" value="HISTIDINE PHOSPHATASE FAMILY PROTEIN-RELATED"/>
    <property type="match status" value="1"/>
</dbReference>
<dbReference type="EMBL" id="QBMP01000075">
    <property type="protein sequence ID" value="PZO56314.1"/>
    <property type="molecule type" value="Genomic_DNA"/>
</dbReference>
<comment type="caution">
    <text evidence="3">The sequence shown here is derived from an EMBL/GenBank/DDBJ whole genome shotgun (WGS) entry which is preliminary data.</text>
</comment>
<evidence type="ECO:0000256" key="2">
    <source>
        <dbReference type="PIRSR" id="PIRSR613078-2"/>
    </source>
</evidence>
<dbReference type="InterPro" id="IPR029033">
    <property type="entry name" value="His_PPase_superfam"/>
</dbReference>
<dbReference type="PANTHER" id="PTHR48100">
    <property type="entry name" value="BROAD-SPECIFICITY PHOSPHATASE YOR283W-RELATED"/>
    <property type="match status" value="1"/>
</dbReference>
<dbReference type="AlphaFoldDB" id="A0A2W4XH62"/>
<dbReference type="Pfam" id="PF00300">
    <property type="entry name" value="His_Phos_1"/>
    <property type="match status" value="1"/>
</dbReference>
<dbReference type="Gene3D" id="3.40.50.1240">
    <property type="entry name" value="Phosphoglycerate mutase-like"/>
    <property type="match status" value="1"/>
</dbReference>
<accession>A0A2W4XH62</accession>
<evidence type="ECO:0000313" key="4">
    <source>
        <dbReference type="Proteomes" id="UP000249794"/>
    </source>
</evidence>
<evidence type="ECO:0000256" key="1">
    <source>
        <dbReference type="PIRSR" id="PIRSR613078-1"/>
    </source>
</evidence>
<sequence length="227" mass="25518">MIEVAYLKILLVRHAQSFGNQRGEMEGQTSTALCRQGQQQAQRLSHRLLTIGHQPSHLYSSPLLRAKQTADAIATALSQAGHPISYYCADNALQEMHQGIFQGLTWAQAQAQYPKLCAQLMTDLAWQPVPQAETLSAARARAHAWVNHVLQVHSLGEVVWAVAHEGILQQLVAVLMGCDRTWKIPIAHTAIFEFWLAAKSPRALTHDRFNPEYWHIHRFNDCAHLLP</sequence>
<dbReference type="GO" id="GO:0016791">
    <property type="term" value="F:phosphatase activity"/>
    <property type="evidence" value="ECO:0007669"/>
    <property type="project" value="TreeGrafter"/>
</dbReference>
<proteinExistence type="predicted"/>
<protein>
    <submittedName>
        <fullName evidence="3">Histidine phosphatase family protein</fullName>
    </submittedName>
</protein>
<organism evidence="3 4">
    <name type="scientific">Phormidesmis priestleyi</name>
    <dbReference type="NCBI Taxonomy" id="268141"/>
    <lineage>
        <taxon>Bacteria</taxon>
        <taxon>Bacillati</taxon>
        <taxon>Cyanobacteriota</taxon>
        <taxon>Cyanophyceae</taxon>
        <taxon>Leptolyngbyales</taxon>
        <taxon>Leptolyngbyaceae</taxon>
        <taxon>Phormidesmis</taxon>
    </lineage>
</organism>
<feature type="binding site" evidence="2">
    <location>
        <begin position="13"/>
        <end position="20"/>
    </location>
    <ligand>
        <name>substrate</name>
    </ligand>
</feature>
<dbReference type="InterPro" id="IPR013078">
    <property type="entry name" value="His_Pase_superF_clade-1"/>
</dbReference>
<feature type="binding site" evidence="2">
    <location>
        <position position="65"/>
    </location>
    <ligand>
        <name>substrate</name>
    </ligand>
</feature>
<name>A0A2W4XH62_9CYAN</name>